<dbReference type="Proteomes" id="UP000016088">
    <property type="component" value="Unassembled WGS sequence"/>
</dbReference>
<feature type="region of interest" description="Disordered" evidence="5">
    <location>
        <begin position="256"/>
        <end position="357"/>
    </location>
</feature>
<evidence type="ECO:0000259" key="7">
    <source>
        <dbReference type="Pfam" id="PF11710"/>
    </source>
</evidence>
<evidence type="ECO:0000256" key="6">
    <source>
        <dbReference type="SAM" id="Phobius"/>
    </source>
</evidence>
<dbReference type="Pfam" id="PF11710">
    <property type="entry name" value="Git3"/>
    <property type="match status" value="1"/>
</dbReference>
<feature type="domain" description="Glucose receptor Git3-like N-terminal" evidence="7">
    <location>
        <begin position="43"/>
        <end position="239"/>
    </location>
</feature>
<keyword evidence="3 6" id="KW-1133">Transmembrane helix</keyword>
<dbReference type="OMA" id="FWFFRMR"/>
<protein>
    <submittedName>
        <fullName evidence="8">G-protein coupled receptor Git3</fullName>
    </submittedName>
</protein>
<dbReference type="RefSeq" id="XP_013016844.1">
    <property type="nucleotide sequence ID" value="XM_013161390.1"/>
</dbReference>
<feature type="transmembrane region" description="Helical" evidence="6">
    <location>
        <begin position="167"/>
        <end position="186"/>
    </location>
</feature>
<proteinExistence type="predicted"/>
<accession>S9Q0G3</accession>
<comment type="subcellular location">
    <subcellularLocation>
        <location evidence="1">Membrane</location>
        <topology evidence="1">Multi-pass membrane protein</topology>
    </subcellularLocation>
</comment>
<dbReference type="VEuPathDB" id="FungiDB:SOCG_02900"/>
<keyword evidence="2 6" id="KW-0812">Transmembrane</keyword>
<reference evidence="8 9" key="1">
    <citation type="journal article" date="2011" name="Science">
        <title>Comparative functional genomics of the fission yeasts.</title>
        <authorList>
            <person name="Rhind N."/>
            <person name="Chen Z."/>
            <person name="Yassour M."/>
            <person name="Thompson D.A."/>
            <person name="Haas B.J."/>
            <person name="Habib N."/>
            <person name="Wapinski I."/>
            <person name="Roy S."/>
            <person name="Lin M.F."/>
            <person name="Heiman D.I."/>
            <person name="Young S.K."/>
            <person name="Furuya K."/>
            <person name="Guo Y."/>
            <person name="Pidoux A."/>
            <person name="Chen H.M."/>
            <person name="Robbertse B."/>
            <person name="Goldberg J.M."/>
            <person name="Aoki K."/>
            <person name="Bayne E.H."/>
            <person name="Berlin A.M."/>
            <person name="Desjardins C.A."/>
            <person name="Dobbs E."/>
            <person name="Dukaj L."/>
            <person name="Fan L."/>
            <person name="FitzGerald M.G."/>
            <person name="French C."/>
            <person name="Gujja S."/>
            <person name="Hansen K."/>
            <person name="Keifenheim D."/>
            <person name="Levin J.Z."/>
            <person name="Mosher R.A."/>
            <person name="Mueller C.A."/>
            <person name="Pfiffner J."/>
            <person name="Priest M."/>
            <person name="Russ C."/>
            <person name="Smialowska A."/>
            <person name="Swoboda P."/>
            <person name="Sykes S.M."/>
            <person name="Vaughn M."/>
            <person name="Vengrova S."/>
            <person name="Yoder R."/>
            <person name="Zeng Q."/>
            <person name="Allshire R."/>
            <person name="Baulcombe D."/>
            <person name="Birren B.W."/>
            <person name="Brown W."/>
            <person name="Ekwall K."/>
            <person name="Kellis M."/>
            <person name="Leatherwood J."/>
            <person name="Levin H."/>
            <person name="Margalit H."/>
            <person name="Martienssen R."/>
            <person name="Nieduszynski C.A."/>
            <person name="Spatafora J.W."/>
            <person name="Friedman N."/>
            <person name="Dalgaard J.Z."/>
            <person name="Baumann P."/>
            <person name="Niki H."/>
            <person name="Regev A."/>
            <person name="Nusbaum C."/>
        </authorList>
    </citation>
    <scope>NUCLEOTIDE SEQUENCE [LARGE SCALE GENOMIC DNA]</scope>
    <source>
        <strain evidence="9">yFS286</strain>
    </source>
</reference>
<dbReference type="GO" id="GO:0005085">
    <property type="term" value="F:guanyl-nucleotide exchange factor activity"/>
    <property type="evidence" value="ECO:0007669"/>
    <property type="project" value="EnsemblFungi"/>
</dbReference>
<dbReference type="eggNOG" id="ENOG502QU8E">
    <property type="taxonomic scope" value="Eukaryota"/>
</dbReference>
<feature type="transmembrane region" description="Helical" evidence="6">
    <location>
        <begin position="448"/>
        <end position="473"/>
    </location>
</feature>
<keyword evidence="4 6" id="KW-0472">Membrane</keyword>
<dbReference type="GO" id="GO:0010619">
    <property type="term" value="P:adenylate cyclase-activating glucose-activated G protein-coupled receptor signaling pathway"/>
    <property type="evidence" value="ECO:0007669"/>
    <property type="project" value="EnsemblFungi"/>
</dbReference>
<dbReference type="PANTHER" id="PTHR23112:SF37">
    <property type="entry name" value="G PROTEIN-COUPLED RECEPTOR GPR1"/>
    <property type="match status" value="1"/>
</dbReference>
<feature type="compositionally biased region" description="Polar residues" evidence="5">
    <location>
        <begin position="328"/>
        <end position="337"/>
    </location>
</feature>
<evidence type="ECO:0000256" key="4">
    <source>
        <dbReference type="ARBA" id="ARBA00023136"/>
    </source>
</evidence>
<name>S9Q0G3_SCHOY</name>
<dbReference type="GO" id="GO:0005886">
    <property type="term" value="C:plasma membrane"/>
    <property type="evidence" value="ECO:0007669"/>
    <property type="project" value="TreeGrafter"/>
</dbReference>
<feature type="transmembrane region" description="Helical" evidence="6">
    <location>
        <begin position="411"/>
        <end position="428"/>
    </location>
</feature>
<dbReference type="HOGENOM" id="CLU_586832_0_0_1"/>
<evidence type="ECO:0000313" key="8">
    <source>
        <dbReference type="EMBL" id="EPX73682.1"/>
    </source>
</evidence>
<keyword evidence="9" id="KW-1185">Reference proteome</keyword>
<organism evidence="8 9">
    <name type="scientific">Schizosaccharomyces octosporus (strain yFS286)</name>
    <name type="common">Fission yeast</name>
    <name type="synonym">Octosporomyces octosporus</name>
    <dbReference type="NCBI Taxonomy" id="483514"/>
    <lineage>
        <taxon>Eukaryota</taxon>
        <taxon>Fungi</taxon>
        <taxon>Dikarya</taxon>
        <taxon>Ascomycota</taxon>
        <taxon>Taphrinomycotina</taxon>
        <taxon>Schizosaccharomycetes</taxon>
        <taxon>Schizosaccharomycetales</taxon>
        <taxon>Schizosaccharomycetaceae</taxon>
        <taxon>Schizosaccharomyces</taxon>
    </lineage>
</organism>
<feature type="compositionally biased region" description="Polar residues" evidence="5">
    <location>
        <begin position="344"/>
        <end position="357"/>
    </location>
</feature>
<feature type="transmembrane region" description="Helical" evidence="6">
    <location>
        <begin position="85"/>
        <end position="104"/>
    </location>
</feature>
<gene>
    <name evidence="8" type="ORF">SOCG_02900</name>
</gene>
<evidence type="ECO:0000256" key="5">
    <source>
        <dbReference type="SAM" id="MobiDB-lite"/>
    </source>
</evidence>
<sequence>MPFTCPTDVSNFTNIVVDRRRAHRTESTDTSAIILLTPTELVRLRYMVIAATSISIGFCLVIVFLRWFRRWFRQKAITFRDQLHITLFVVLCIRSIVQLLHPSISIHRPFFWDPATRCFTLGFFLLVLLRMSDYWILINVIHNALLVLNPTSIDVDHGGLYRFRHTVYGLSIVFPFTVGALAFTNYESTFVNFQTRCFIPFRPARYYWGLNWGFDYFLTTIIFTLHLCMFISIRRKVKQFQSISCDNPDSFCSENLEAGPRSPSQVVPPPFLENLSSSSSSSSSASASPHPSHSYQNPNSNRIDTFDHAHNFSPSSSPPSPALPSTSQQHSYLSPNMYNPPNPSISNASEDSANHQMQQLTSELQNELDDGVENCSHNEGTVNSAMAYYEKDLRENPLKKQRKRVLRQSKVLFAYPAVFFVMWFLPQLRYIVTLANSKNECSGSCKNFAYIAIFCDNFAAIFLTLCDLVFECYQGVYVFFKKKKYNLIVHYLKKPFVQMHYAVREKT</sequence>
<dbReference type="OrthoDB" id="5368598at2759"/>
<dbReference type="AlphaFoldDB" id="S9Q0G3"/>
<dbReference type="PANTHER" id="PTHR23112">
    <property type="entry name" value="G PROTEIN-COUPLED RECEPTOR 157-RELATED"/>
    <property type="match status" value="1"/>
</dbReference>
<evidence type="ECO:0000313" key="9">
    <source>
        <dbReference type="Proteomes" id="UP000016088"/>
    </source>
</evidence>
<evidence type="ECO:0000256" key="1">
    <source>
        <dbReference type="ARBA" id="ARBA00004141"/>
    </source>
</evidence>
<dbReference type="GO" id="GO:1990576">
    <property type="term" value="F:G protein-coupled glucose receptor activity"/>
    <property type="evidence" value="ECO:0007669"/>
    <property type="project" value="EnsemblFungi"/>
</dbReference>
<feature type="transmembrane region" description="Helical" evidence="6">
    <location>
        <begin position="44"/>
        <end position="65"/>
    </location>
</feature>
<dbReference type="GO" id="GO:0010515">
    <property type="term" value="P:negative regulation of induction of conjugation with cellular fusion"/>
    <property type="evidence" value="ECO:0007669"/>
    <property type="project" value="EnsemblFungi"/>
</dbReference>
<feature type="transmembrane region" description="Helical" evidence="6">
    <location>
        <begin position="206"/>
        <end position="233"/>
    </location>
</feature>
<evidence type="ECO:0000256" key="2">
    <source>
        <dbReference type="ARBA" id="ARBA00022692"/>
    </source>
</evidence>
<dbReference type="GeneID" id="25031874"/>
<dbReference type="InterPro" id="IPR023041">
    <property type="entry name" value="Glucose_rcpt_Git3-like_N"/>
</dbReference>
<feature type="compositionally biased region" description="Low complexity" evidence="5">
    <location>
        <begin position="276"/>
        <end position="294"/>
    </location>
</feature>
<keyword evidence="8" id="KW-0675">Receptor</keyword>
<evidence type="ECO:0000256" key="3">
    <source>
        <dbReference type="ARBA" id="ARBA00022989"/>
    </source>
</evidence>
<dbReference type="EMBL" id="KE503206">
    <property type="protein sequence ID" value="EPX73682.1"/>
    <property type="molecule type" value="Genomic_DNA"/>
</dbReference>